<dbReference type="InterPro" id="IPR010982">
    <property type="entry name" value="Lambda_DNA-bd_dom_sf"/>
</dbReference>
<keyword evidence="1" id="KW-0238">DNA-binding</keyword>
<protein>
    <submittedName>
        <fullName evidence="3">Helix-turn-helix transcriptional regulator</fullName>
    </submittedName>
</protein>
<dbReference type="Pfam" id="PF01381">
    <property type="entry name" value="HTH_3"/>
    <property type="match status" value="1"/>
</dbReference>
<comment type="caution">
    <text evidence="3">The sequence shown here is derived from an EMBL/GenBank/DDBJ whole genome shotgun (WGS) entry which is preliminary data.</text>
</comment>
<reference evidence="3" key="1">
    <citation type="submission" date="2020-08" db="EMBL/GenBank/DDBJ databases">
        <title>Genome public.</title>
        <authorList>
            <person name="Liu C."/>
            <person name="Sun Q."/>
        </authorList>
    </citation>
    <scope>NUCLEOTIDE SEQUENCE</scope>
    <source>
        <strain evidence="3">H8</strain>
    </source>
</reference>
<name>A0A926HY91_9FIRM</name>
<dbReference type="Proteomes" id="UP000611762">
    <property type="component" value="Unassembled WGS sequence"/>
</dbReference>
<dbReference type="SMART" id="SM00530">
    <property type="entry name" value="HTH_XRE"/>
    <property type="match status" value="1"/>
</dbReference>
<gene>
    <name evidence="3" type="ORF">H8698_04170</name>
</gene>
<evidence type="ECO:0000313" key="3">
    <source>
        <dbReference type="EMBL" id="MBC8540168.1"/>
    </source>
</evidence>
<dbReference type="GO" id="GO:0003677">
    <property type="term" value="F:DNA binding"/>
    <property type="evidence" value="ECO:0007669"/>
    <property type="project" value="UniProtKB-KW"/>
</dbReference>
<feature type="domain" description="HTH cro/C1-type" evidence="2">
    <location>
        <begin position="6"/>
        <end position="60"/>
    </location>
</feature>
<organism evidence="3 4">
    <name type="scientific">Congzhengia minquanensis</name>
    <dbReference type="NCBI Taxonomy" id="2763657"/>
    <lineage>
        <taxon>Bacteria</taxon>
        <taxon>Bacillati</taxon>
        <taxon>Bacillota</taxon>
        <taxon>Clostridia</taxon>
        <taxon>Eubacteriales</taxon>
        <taxon>Oscillospiraceae</taxon>
        <taxon>Congzhengia</taxon>
    </lineage>
</organism>
<dbReference type="Gene3D" id="1.10.260.40">
    <property type="entry name" value="lambda repressor-like DNA-binding domains"/>
    <property type="match status" value="1"/>
</dbReference>
<dbReference type="InterPro" id="IPR001387">
    <property type="entry name" value="Cro/C1-type_HTH"/>
</dbReference>
<dbReference type="RefSeq" id="WP_177680009.1">
    <property type="nucleotide sequence ID" value="NZ_JACRSU010000001.1"/>
</dbReference>
<keyword evidence="4" id="KW-1185">Reference proteome</keyword>
<dbReference type="PANTHER" id="PTHR46558:SF11">
    <property type="entry name" value="HTH-TYPE TRANSCRIPTIONAL REGULATOR XRE"/>
    <property type="match status" value="1"/>
</dbReference>
<accession>A0A926HY91</accession>
<evidence type="ECO:0000259" key="2">
    <source>
        <dbReference type="PROSITE" id="PS50943"/>
    </source>
</evidence>
<dbReference type="EMBL" id="JACRSU010000001">
    <property type="protein sequence ID" value="MBC8540168.1"/>
    <property type="molecule type" value="Genomic_DNA"/>
</dbReference>
<sequence length="94" mass="10742">MLNENIKKLRCQRGLSQVELGRKLGVTKQSISNWENNYIQPSIEMLMKLSSVFSVSTDCLLGLDTRKFIEITNLTDEEITHLQFIAKDIANAKK</sequence>
<evidence type="ECO:0000313" key="4">
    <source>
        <dbReference type="Proteomes" id="UP000611762"/>
    </source>
</evidence>
<evidence type="ECO:0000256" key="1">
    <source>
        <dbReference type="ARBA" id="ARBA00023125"/>
    </source>
</evidence>
<dbReference type="PANTHER" id="PTHR46558">
    <property type="entry name" value="TRACRIPTIONAL REGULATORY PROTEIN-RELATED-RELATED"/>
    <property type="match status" value="1"/>
</dbReference>
<dbReference type="SUPFAM" id="SSF47413">
    <property type="entry name" value="lambda repressor-like DNA-binding domains"/>
    <property type="match status" value="1"/>
</dbReference>
<dbReference type="CDD" id="cd00093">
    <property type="entry name" value="HTH_XRE"/>
    <property type="match status" value="1"/>
</dbReference>
<proteinExistence type="predicted"/>
<dbReference type="PROSITE" id="PS50943">
    <property type="entry name" value="HTH_CROC1"/>
    <property type="match status" value="1"/>
</dbReference>
<dbReference type="AlphaFoldDB" id="A0A926HY91"/>